<protein>
    <submittedName>
        <fullName evidence="1">DUF1415 domain-containing protein</fullName>
    </submittedName>
</protein>
<dbReference type="EMBL" id="JAJISC010000002">
    <property type="protein sequence ID" value="MCS2608658.1"/>
    <property type="molecule type" value="Genomic_DNA"/>
</dbReference>
<proteinExistence type="predicted"/>
<evidence type="ECO:0000313" key="2">
    <source>
        <dbReference type="Proteomes" id="UP001165542"/>
    </source>
</evidence>
<dbReference type="InterPro" id="IPR009858">
    <property type="entry name" value="DUF1415"/>
</dbReference>
<dbReference type="Pfam" id="PF07209">
    <property type="entry name" value="DUF1415"/>
    <property type="match status" value="1"/>
</dbReference>
<evidence type="ECO:0000313" key="1">
    <source>
        <dbReference type="EMBL" id="MCS2608658.1"/>
    </source>
</evidence>
<comment type="caution">
    <text evidence="1">The sequence shown here is derived from an EMBL/GenBank/DDBJ whole genome shotgun (WGS) entry which is preliminary data.</text>
</comment>
<reference evidence="1" key="1">
    <citation type="submission" date="2021-11" db="EMBL/GenBank/DDBJ databases">
        <title>Halomonas sp., isolated from a coastal aquaculture zone in Dongshan Bay.</title>
        <authorList>
            <person name="Lin W."/>
        </authorList>
    </citation>
    <scope>NUCLEOTIDE SEQUENCE</scope>
    <source>
        <strain evidence="1">Yzlin-01</strain>
    </source>
</reference>
<accession>A0ABT2EBC7</accession>
<organism evidence="1 2">
    <name type="scientific">Halomonas dongshanensis</name>
    <dbReference type="NCBI Taxonomy" id="2890835"/>
    <lineage>
        <taxon>Bacteria</taxon>
        <taxon>Pseudomonadati</taxon>
        <taxon>Pseudomonadota</taxon>
        <taxon>Gammaproteobacteria</taxon>
        <taxon>Oceanospirillales</taxon>
        <taxon>Halomonadaceae</taxon>
        <taxon>Halomonas</taxon>
    </lineage>
</organism>
<sequence length="191" mass="21917">MPDNSASHLDDRDITVQTLHWVKHFIVDHQICPFARRELERETIRVSVVRSKKLDVALDELVAELQWLDAHPDTETSLLVFPTLFRSFDAYLDYIELAESLMVTLGYEGVYQLATFHPDYCFEGAEVDDAANYSNRSPYAMVHVLREASVERAIEAYGDTQQIPERNMTYLDAMGAQKAERFLQAALDERA</sequence>
<dbReference type="RefSeq" id="WP_259035166.1">
    <property type="nucleotide sequence ID" value="NZ_JAJISC010000002.1"/>
</dbReference>
<name>A0ABT2EBC7_9GAMM</name>
<dbReference type="Proteomes" id="UP001165542">
    <property type="component" value="Unassembled WGS sequence"/>
</dbReference>
<gene>
    <name evidence="1" type="ORF">LLY24_04890</name>
</gene>
<keyword evidence="2" id="KW-1185">Reference proteome</keyword>